<dbReference type="Gene3D" id="3.30.420.40">
    <property type="match status" value="2"/>
</dbReference>
<protein>
    <submittedName>
        <fullName evidence="2">Uncharacterized protein Rv3421c</fullName>
    </submittedName>
</protein>
<dbReference type="CDD" id="cd24032">
    <property type="entry name" value="ASKHA_NBD_TsaB"/>
    <property type="match status" value="1"/>
</dbReference>
<dbReference type="EMBL" id="BAABRR010000006">
    <property type="protein sequence ID" value="GAA5518929.1"/>
    <property type="molecule type" value="Genomic_DNA"/>
</dbReference>
<organism evidence="2 3">
    <name type="scientific">Demequina sediminis</name>
    <dbReference type="NCBI Taxonomy" id="1930058"/>
    <lineage>
        <taxon>Bacteria</taxon>
        <taxon>Bacillati</taxon>
        <taxon>Actinomycetota</taxon>
        <taxon>Actinomycetes</taxon>
        <taxon>Micrococcales</taxon>
        <taxon>Demequinaceae</taxon>
        <taxon>Demequina</taxon>
    </lineage>
</organism>
<dbReference type="Pfam" id="PF00814">
    <property type="entry name" value="TsaD"/>
    <property type="match status" value="1"/>
</dbReference>
<dbReference type="Proteomes" id="UP001426770">
    <property type="component" value="Unassembled WGS sequence"/>
</dbReference>
<comment type="caution">
    <text evidence="2">The sequence shown here is derived from an EMBL/GenBank/DDBJ whole genome shotgun (WGS) entry which is preliminary data.</text>
</comment>
<evidence type="ECO:0000313" key="3">
    <source>
        <dbReference type="Proteomes" id="UP001426770"/>
    </source>
</evidence>
<gene>
    <name evidence="2" type="ORF">Lsed01_01363</name>
</gene>
<dbReference type="PANTHER" id="PTHR11735:SF11">
    <property type="entry name" value="TRNA THREONYLCARBAMOYLADENOSINE BIOSYNTHESIS PROTEIN TSAB"/>
    <property type="match status" value="1"/>
</dbReference>
<dbReference type="RefSeq" id="WP_345379270.1">
    <property type="nucleotide sequence ID" value="NZ_BAABRR010000006.1"/>
</dbReference>
<dbReference type="PANTHER" id="PTHR11735">
    <property type="entry name" value="TRNA N6-ADENOSINE THREONYLCARBAMOYLTRANSFERASE"/>
    <property type="match status" value="1"/>
</dbReference>
<name>A0ABP9WGU8_9MICO</name>
<dbReference type="InterPro" id="IPR043129">
    <property type="entry name" value="ATPase_NBD"/>
</dbReference>
<dbReference type="SUPFAM" id="SSF53067">
    <property type="entry name" value="Actin-like ATPase domain"/>
    <property type="match status" value="2"/>
</dbReference>
<evidence type="ECO:0000313" key="2">
    <source>
        <dbReference type="EMBL" id="GAA5518929.1"/>
    </source>
</evidence>
<sequence length="202" mass="21008">MILALDTSSAIAVALVSEAGEVVASRSEFNPRGHAELLAGLIDQVMDEAGVSREAITRIVVGTGPAPFTGLRVGLVTARTLGHVWGIPVEGVCSLDAMGAAHGGEVTVVADARRREVYWATYRDGERTAGPAVTVPGEVEAVGTVVGRGALLYPDDFPSAVTADPDPVLLAAVAARLRRRGEDLPTEPLYLRRPDVHGVPGA</sequence>
<evidence type="ECO:0000259" key="1">
    <source>
        <dbReference type="Pfam" id="PF00814"/>
    </source>
</evidence>
<dbReference type="InterPro" id="IPR022496">
    <property type="entry name" value="T6A_TsaB"/>
</dbReference>
<reference evidence="2 3" key="1">
    <citation type="submission" date="2024-02" db="EMBL/GenBank/DDBJ databases">
        <title>Lysinimicrobium sediminis NBRC 112286.</title>
        <authorList>
            <person name="Ichikawa N."/>
            <person name="Katano-Makiyama Y."/>
            <person name="Hidaka K."/>
        </authorList>
    </citation>
    <scope>NUCLEOTIDE SEQUENCE [LARGE SCALE GENOMIC DNA]</scope>
    <source>
        <strain evidence="2 3">NBRC 112286</strain>
    </source>
</reference>
<keyword evidence="3" id="KW-1185">Reference proteome</keyword>
<accession>A0ABP9WGU8</accession>
<dbReference type="NCBIfam" id="TIGR03725">
    <property type="entry name" value="T6A_YeaZ"/>
    <property type="match status" value="1"/>
</dbReference>
<dbReference type="InterPro" id="IPR000905">
    <property type="entry name" value="Gcp-like_dom"/>
</dbReference>
<feature type="domain" description="Gcp-like" evidence="1">
    <location>
        <begin position="32"/>
        <end position="140"/>
    </location>
</feature>
<proteinExistence type="predicted"/>